<sequence length="236" mass="25441">MILPGYQDRFPDDVDVSSLAVEGWDLVERPGFWAWYWRELLIPDDENALTEVWGADGDDIRVMLDFASWPVLRMDLDHGAELAVVFRNLEDDGGIDFLILPPGGGDAVEIAALDGHQTGPGLSWAELKAVAQRQATSTRRAQTLLLLAPAFGDEAADTPEAVALIAQAMRTLGATGDVEKVAEAAVSDEVQFWGHIPWEAGVPDGEYAPRNPAGAFALPEASRRLAAELLAPSRAA</sequence>
<evidence type="ECO:0008006" key="3">
    <source>
        <dbReference type="Google" id="ProtNLM"/>
    </source>
</evidence>
<dbReference type="EMBL" id="JAENHP010000003">
    <property type="protein sequence ID" value="MBM2616096.1"/>
    <property type="molecule type" value="Genomic_DNA"/>
</dbReference>
<keyword evidence="2" id="KW-1185">Reference proteome</keyword>
<gene>
    <name evidence="1" type="ORF">JIG36_11065</name>
</gene>
<evidence type="ECO:0000313" key="1">
    <source>
        <dbReference type="EMBL" id="MBM2616096.1"/>
    </source>
</evidence>
<proteinExistence type="predicted"/>
<name>A0ABS2A8D2_9ACTN</name>
<reference evidence="1 2" key="1">
    <citation type="submission" date="2021-01" db="EMBL/GenBank/DDBJ databases">
        <title>Actinoplanes sp. nov. LDG1-06 isolated from lichen.</title>
        <authorList>
            <person name="Saeng-In P."/>
            <person name="Phongsopitanun W."/>
            <person name="Kanchanasin P."/>
            <person name="Yuki M."/>
            <person name="Kudo T."/>
            <person name="Ohkuma M."/>
            <person name="Tanasupawat S."/>
        </authorList>
    </citation>
    <scope>NUCLEOTIDE SEQUENCE [LARGE SCALE GENOMIC DNA]</scope>
    <source>
        <strain evidence="1 2">LDG1-06</strain>
    </source>
</reference>
<accession>A0ABS2A8D2</accession>
<organism evidence="1 2">
    <name type="scientific">Paractinoplanes ovalisporus</name>
    <dbReference type="NCBI Taxonomy" id="2810368"/>
    <lineage>
        <taxon>Bacteria</taxon>
        <taxon>Bacillati</taxon>
        <taxon>Actinomycetota</taxon>
        <taxon>Actinomycetes</taxon>
        <taxon>Micromonosporales</taxon>
        <taxon>Micromonosporaceae</taxon>
        <taxon>Paractinoplanes</taxon>
    </lineage>
</organism>
<protein>
    <recommendedName>
        <fullName evidence="3">SMI1/KNR4 family protein</fullName>
    </recommendedName>
</protein>
<comment type="caution">
    <text evidence="1">The sequence shown here is derived from an EMBL/GenBank/DDBJ whole genome shotgun (WGS) entry which is preliminary data.</text>
</comment>
<evidence type="ECO:0000313" key="2">
    <source>
        <dbReference type="Proteomes" id="UP000632138"/>
    </source>
</evidence>
<dbReference type="Proteomes" id="UP000632138">
    <property type="component" value="Unassembled WGS sequence"/>
</dbReference>
<dbReference type="RefSeq" id="WP_203376009.1">
    <property type="nucleotide sequence ID" value="NZ_JAENHP010000003.1"/>
</dbReference>